<evidence type="ECO:0000256" key="10">
    <source>
        <dbReference type="RuleBase" id="RU000688"/>
    </source>
</evidence>
<name>A0ABN9H996_9NEOB</name>
<evidence type="ECO:0000256" key="9">
    <source>
        <dbReference type="ARBA" id="ARBA00023224"/>
    </source>
</evidence>
<evidence type="ECO:0000256" key="5">
    <source>
        <dbReference type="ARBA" id="ARBA00022989"/>
    </source>
</evidence>
<evidence type="ECO:0000313" key="13">
    <source>
        <dbReference type="EMBL" id="CAI9616905.1"/>
    </source>
</evidence>
<dbReference type="PROSITE" id="PS00237">
    <property type="entry name" value="G_PROTEIN_RECEP_F1_1"/>
    <property type="match status" value="1"/>
</dbReference>
<evidence type="ECO:0000256" key="7">
    <source>
        <dbReference type="ARBA" id="ARBA00023136"/>
    </source>
</evidence>
<dbReference type="PRINTS" id="PR00237">
    <property type="entry name" value="GPCRRHODOPSN"/>
</dbReference>
<keyword evidence="14" id="KW-1185">Reference proteome</keyword>
<feature type="domain" description="G-protein coupled receptors family 1 profile" evidence="12">
    <location>
        <begin position="41"/>
        <end position="289"/>
    </location>
</feature>
<evidence type="ECO:0000256" key="3">
    <source>
        <dbReference type="ARBA" id="ARBA00022692"/>
    </source>
</evidence>
<comment type="subcellular location">
    <subcellularLocation>
        <location evidence="1 11">Cell membrane</location>
        <topology evidence="1 11">Multi-pass membrane protein</topology>
    </subcellularLocation>
</comment>
<organism evidence="13 14">
    <name type="scientific">Staurois parvus</name>
    <dbReference type="NCBI Taxonomy" id="386267"/>
    <lineage>
        <taxon>Eukaryota</taxon>
        <taxon>Metazoa</taxon>
        <taxon>Chordata</taxon>
        <taxon>Craniata</taxon>
        <taxon>Vertebrata</taxon>
        <taxon>Euteleostomi</taxon>
        <taxon>Amphibia</taxon>
        <taxon>Batrachia</taxon>
        <taxon>Anura</taxon>
        <taxon>Neobatrachia</taxon>
        <taxon>Ranoidea</taxon>
        <taxon>Ranidae</taxon>
        <taxon>Staurois</taxon>
    </lineage>
</organism>
<feature type="transmembrane region" description="Helical" evidence="11">
    <location>
        <begin position="59"/>
        <end position="78"/>
    </location>
</feature>
<keyword evidence="4 11" id="KW-0552">Olfaction</keyword>
<feature type="transmembrane region" description="Helical" evidence="11">
    <location>
        <begin position="272"/>
        <end position="291"/>
    </location>
</feature>
<dbReference type="InterPro" id="IPR017452">
    <property type="entry name" value="GPCR_Rhodpsn_7TM"/>
</dbReference>
<evidence type="ECO:0000259" key="12">
    <source>
        <dbReference type="PROSITE" id="PS50262"/>
    </source>
</evidence>
<keyword evidence="9 10" id="KW-0807">Transducer</keyword>
<dbReference type="Gene3D" id="1.20.1070.10">
    <property type="entry name" value="Rhodopsin 7-helix transmembrane proteins"/>
    <property type="match status" value="1"/>
</dbReference>
<keyword evidence="6 10" id="KW-0297">G-protein coupled receptor</keyword>
<reference evidence="13" key="1">
    <citation type="submission" date="2023-05" db="EMBL/GenBank/DDBJ databases">
        <authorList>
            <person name="Stuckert A."/>
        </authorList>
    </citation>
    <scope>NUCLEOTIDE SEQUENCE</scope>
</reference>
<dbReference type="EMBL" id="CATNWA010020143">
    <property type="protein sequence ID" value="CAI9616905.1"/>
    <property type="molecule type" value="Genomic_DNA"/>
</dbReference>
<evidence type="ECO:0000256" key="2">
    <source>
        <dbReference type="ARBA" id="ARBA00022475"/>
    </source>
</evidence>
<dbReference type="CDD" id="cd13954">
    <property type="entry name" value="7tmA_OR"/>
    <property type="match status" value="1"/>
</dbReference>
<dbReference type="PRINTS" id="PR00245">
    <property type="entry name" value="OLFACTORYR"/>
</dbReference>
<keyword evidence="7 11" id="KW-0472">Membrane</keyword>
<evidence type="ECO:0000313" key="14">
    <source>
        <dbReference type="Proteomes" id="UP001162483"/>
    </source>
</evidence>
<keyword evidence="8 10" id="KW-0675">Receptor</keyword>
<dbReference type="InterPro" id="IPR000276">
    <property type="entry name" value="GPCR_Rhodpsn"/>
</dbReference>
<keyword evidence="3 10" id="KW-0812">Transmembrane</keyword>
<evidence type="ECO:0000256" key="11">
    <source>
        <dbReference type="RuleBase" id="RU363047"/>
    </source>
</evidence>
<comment type="caution">
    <text evidence="13">The sequence shown here is derived from an EMBL/GenBank/DDBJ whole genome shotgun (WGS) entry which is preliminary data.</text>
</comment>
<keyword evidence="5 11" id="KW-1133">Transmembrane helix</keyword>
<keyword evidence="2 11" id="KW-1003">Cell membrane</keyword>
<evidence type="ECO:0000256" key="8">
    <source>
        <dbReference type="ARBA" id="ARBA00023170"/>
    </source>
</evidence>
<feature type="transmembrane region" description="Helical" evidence="11">
    <location>
        <begin position="139"/>
        <end position="161"/>
    </location>
</feature>
<dbReference type="Pfam" id="PF13853">
    <property type="entry name" value="7tm_4"/>
    <property type="match status" value="1"/>
</dbReference>
<evidence type="ECO:0000256" key="1">
    <source>
        <dbReference type="ARBA" id="ARBA00004651"/>
    </source>
</evidence>
<sequence length="313" mass="35483">MEGLNTTTITEFILLGITDLPWLQKIIFVPVLIFYLLDILGNLTVVFLVFRDISLHSPMYFLLANLSFVDICFSSVTVPKMMVGFWKENKISFEGCIAQMYFFHFLGCTEGIILASMGYDRYIAICHPLRYNAIMGKMICVLFVLISWLIGLTTSLVHAIMTSKVLFCGKYFVNHYFCDVAPLLSLSCGDITLTVTINSYVSGFTIMFSLGTVVIMYINIIITIMKLKTNTGRRKAFSTCSSHITVVTLYCGTAFAMYSSPKNTQTMEYDKMIALVYTMLIPFLNPVIYSLRNREVMSGLKRGFQKILIQISR</sequence>
<keyword evidence="11" id="KW-0716">Sensory transduction</keyword>
<feature type="transmembrane region" description="Helical" evidence="11">
    <location>
        <begin position="26"/>
        <end position="50"/>
    </location>
</feature>
<dbReference type="PROSITE" id="PS50262">
    <property type="entry name" value="G_PROTEIN_RECEP_F1_2"/>
    <property type="match status" value="1"/>
</dbReference>
<dbReference type="InterPro" id="IPR050516">
    <property type="entry name" value="Olfactory_GPCR"/>
</dbReference>
<protein>
    <recommendedName>
        <fullName evidence="11">Olfactory receptor</fullName>
    </recommendedName>
</protein>
<feature type="transmembrane region" description="Helical" evidence="11">
    <location>
        <begin position="98"/>
        <end position="119"/>
    </location>
</feature>
<evidence type="ECO:0000256" key="4">
    <source>
        <dbReference type="ARBA" id="ARBA00022725"/>
    </source>
</evidence>
<feature type="transmembrane region" description="Helical" evidence="11">
    <location>
        <begin position="236"/>
        <end position="260"/>
    </location>
</feature>
<comment type="similarity">
    <text evidence="10">Belongs to the G-protein coupled receptor 1 family.</text>
</comment>
<proteinExistence type="inferred from homology"/>
<dbReference type="PANTHER" id="PTHR26452">
    <property type="entry name" value="OLFACTORY RECEPTOR"/>
    <property type="match status" value="1"/>
</dbReference>
<dbReference type="Proteomes" id="UP001162483">
    <property type="component" value="Unassembled WGS sequence"/>
</dbReference>
<evidence type="ECO:0000256" key="6">
    <source>
        <dbReference type="ARBA" id="ARBA00023040"/>
    </source>
</evidence>
<dbReference type="SUPFAM" id="SSF81321">
    <property type="entry name" value="Family A G protein-coupled receptor-like"/>
    <property type="match status" value="1"/>
</dbReference>
<feature type="transmembrane region" description="Helical" evidence="11">
    <location>
        <begin position="200"/>
        <end position="224"/>
    </location>
</feature>
<accession>A0ABN9H996</accession>
<dbReference type="InterPro" id="IPR000725">
    <property type="entry name" value="Olfact_rcpt"/>
</dbReference>
<gene>
    <name evidence="13" type="ORF">SPARVUS_LOCUS15471490</name>
</gene>